<name>A0AAW2LU51_9LAMI</name>
<keyword evidence="4" id="KW-0175">Coiled coil</keyword>
<comment type="pathway">
    <text evidence="1">Protein modification; protein ubiquitination.</text>
</comment>
<dbReference type="EMBL" id="JACGWM010000016">
    <property type="protein sequence ID" value="KAL0322327.1"/>
    <property type="molecule type" value="Genomic_DNA"/>
</dbReference>
<dbReference type="AlphaFoldDB" id="A0AAW2LU51"/>
<protein>
    <submittedName>
        <fullName evidence="6">BTB/POZ domain-containing protein</fullName>
    </submittedName>
</protein>
<evidence type="ECO:0000256" key="2">
    <source>
        <dbReference type="ARBA" id="ARBA00022786"/>
    </source>
</evidence>
<keyword evidence="2" id="KW-0833">Ubl conjugation pathway</keyword>
<evidence type="ECO:0000256" key="3">
    <source>
        <dbReference type="PROSITE-ProRule" id="PRU00982"/>
    </source>
</evidence>
<dbReference type="InterPro" id="IPR043454">
    <property type="entry name" value="NPH3/RPT2-like"/>
</dbReference>
<feature type="coiled-coil region" evidence="4">
    <location>
        <begin position="512"/>
        <end position="539"/>
    </location>
</feature>
<dbReference type="SUPFAM" id="SSF54695">
    <property type="entry name" value="POZ domain"/>
    <property type="match status" value="1"/>
</dbReference>
<dbReference type="Pfam" id="PF03000">
    <property type="entry name" value="NPH3"/>
    <property type="match status" value="1"/>
</dbReference>
<sequence>MSFHLHKFPLSSRSQLLEKLIQEFSASQESEEETKCVLSLHDLPGGATSLLLIAKFCYGVKFELTAAEVVSLRCAAEYLQMTEDYGEGNLISVTELFLDNVLRSWVDTIKALETCKAVLPLSEELHIISRCIDSLATKACADPTLSSLPMSCQSAAQSPTATALWNGIHSTSKPCPKTENWWYEDVVILGLPLFKRLALAVGSKGMPSDRISGLIMFYAKRYLPLNGRQSSFLQRNPGSRIPVMSDVDQRTLIEEIITLLPNQKGTTPTNFLLRLLRTSMILLASPSSRETLERRIGAQLDEAVLQDLLIPNTGYSVETLYDIECVQRIINHFLFVDREDEDSNFNSVVEEDQLADSSDSLTPITMVANLIDNYLAEVAPDVNLKLDKFLLLAATIPDYARPTDDGIYRAIDIYLKAHPWLTDSEREQLCRLMNCQKLSLEASSHAAQNERLPLRVIVQVLFFEQLRLRTSVAGWFFVSDNLENSQNLSGSIGQTDNHAIPVNSRGGQISTFNDMLERVSGLEKECENMKCEIEKLVKTKGSWSNFCKRFRLRFKAKPFDLKSTMLPCNGEALQPASKAVLDKTQDHGQSKLEVAIISELIGFR</sequence>
<dbReference type="InterPro" id="IPR027356">
    <property type="entry name" value="NPH3_dom"/>
</dbReference>
<reference evidence="6" key="2">
    <citation type="journal article" date="2024" name="Plant">
        <title>Genomic evolution and insights into agronomic trait innovations of Sesamum species.</title>
        <authorList>
            <person name="Miao H."/>
            <person name="Wang L."/>
            <person name="Qu L."/>
            <person name="Liu H."/>
            <person name="Sun Y."/>
            <person name="Le M."/>
            <person name="Wang Q."/>
            <person name="Wei S."/>
            <person name="Zheng Y."/>
            <person name="Lin W."/>
            <person name="Duan Y."/>
            <person name="Cao H."/>
            <person name="Xiong S."/>
            <person name="Wang X."/>
            <person name="Wei L."/>
            <person name="Li C."/>
            <person name="Ma Q."/>
            <person name="Ju M."/>
            <person name="Zhao R."/>
            <person name="Li G."/>
            <person name="Mu C."/>
            <person name="Tian Q."/>
            <person name="Mei H."/>
            <person name="Zhang T."/>
            <person name="Gao T."/>
            <person name="Zhang H."/>
        </authorList>
    </citation>
    <scope>NUCLEOTIDE SEQUENCE</scope>
    <source>
        <strain evidence="6">KEN8</strain>
    </source>
</reference>
<comment type="caution">
    <text evidence="6">The sequence shown here is derived from an EMBL/GenBank/DDBJ whole genome shotgun (WGS) entry which is preliminary data.</text>
</comment>
<accession>A0AAW2LU51</accession>
<gene>
    <name evidence="6" type="ORF">Scaly_2529100</name>
</gene>
<comment type="similarity">
    <text evidence="3">Belongs to the NPH3 family.</text>
</comment>
<dbReference type="PANTHER" id="PTHR32370">
    <property type="entry name" value="OS12G0117600 PROTEIN"/>
    <property type="match status" value="1"/>
</dbReference>
<evidence type="ECO:0000256" key="4">
    <source>
        <dbReference type="SAM" id="Coils"/>
    </source>
</evidence>
<proteinExistence type="inferred from homology"/>
<feature type="domain" description="NPH3" evidence="5">
    <location>
        <begin position="180"/>
        <end position="467"/>
    </location>
</feature>
<organism evidence="6">
    <name type="scientific">Sesamum calycinum</name>
    <dbReference type="NCBI Taxonomy" id="2727403"/>
    <lineage>
        <taxon>Eukaryota</taxon>
        <taxon>Viridiplantae</taxon>
        <taxon>Streptophyta</taxon>
        <taxon>Embryophyta</taxon>
        <taxon>Tracheophyta</taxon>
        <taxon>Spermatophyta</taxon>
        <taxon>Magnoliopsida</taxon>
        <taxon>eudicotyledons</taxon>
        <taxon>Gunneridae</taxon>
        <taxon>Pentapetalae</taxon>
        <taxon>asterids</taxon>
        <taxon>lamiids</taxon>
        <taxon>Lamiales</taxon>
        <taxon>Pedaliaceae</taxon>
        <taxon>Sesamum</taxon>
    </lineage>
</organism>
<dbReference type="Gene3D" id="3.30.710.10">
    <property type="entry name" value="Potassium Channel Kv1.1, Chain A"/>
    <property type="match status" value="1"/>
</dbReference>
<dbReference type="InterPro" id="IPR011333">
    <property type="entry name" value="SKP1/BTB/POZ_sf"/>
</dbReference>
<evidence type="ECO:0000256" key="1">
    <source>
        <dbReference type="ARBA" id="ARBA00004906"/>
    </source>
</evidence>
<reference evidence="6" key="1">
    <citation type="submission" date="2020-06" db="EMBL/GenBank/DDBJ databases">
        <authorList>
            <person name="Li T."/>
            <person name="Hu X."/>
            <person name="Zhang T."/>
            <person name="Song X."/>
            <person name="Zhang H."/>
            <person name="Dai N."/>
            <person name="Sheng W."/>
            <person name="Hou X."/>
            <person name="Wei L."/>
        </authorList>
    </citation>
    <scope>NUCLEOTIDE SEQUENCE</scope>
    <source>
        <strain evidence="6">KEN8</strain>
        <tissue evidence="6">Leaf</tissue>
    </source>
</reference>
<dbReference type="PROSITE" id="PS51649">
    <property type="entry name" value="NPH3"/>
    <property type="match status" value="1"/>
</dbReference>
<evidence type="ECO:0000259" key="5">
    <source>
        <dbReference type="PROSITE" id="PS51649"/>
    </source>
</evidence>
<evidence type="ECO:0000313" key="6">
    <source>
        <dbReference type="EMBL" id="KAL0322327.1"/>
    </source>
</evidence>